<reference evidence="3" key="1">
    <citation type="submission" date="2021-07" db="EMBL/GenBank/DDBJ databases">
        <title>Shinella sp. nov., a novel member of the genus Shinella from water.</title>
        <authorList>
            <person name="Deng Y."/>
        </authorList>
    </citation>
    <scope>NUCLEOTIDE SEQUENCE</scope>
    <source>
        <strain evidence="3">CPCC 100929</strain>
    </source>
</reference>
<dbReference type="GO" id="GO:0016787">
    <property type="term" value="F:hydrolase activity"/>
    <property type="evidence" value="ECO:0007669"/>
    <property type="project" value="UniProtKB-KW"/>
</dbReference>
<sequence>MSDSFVIDRAKTAVVVIDLQMGVVNRKTVPHAAAIVVANTARLLAKAREVGIKPILVYVDSSSDGNDFVKPDCDRPTSRDGLPADYSVLAPELDRQPEDLVVMKRNWGAFYGTDLELQLRRRGYTTIILCGIATEFGVESTARDAFERGFNQIFVSDAMTAFSQISHDNAIERIFPRLGRVRTTDEVIAIL</sequence>
<dbReference type="Pfam" id="PF00857">
    <property type="entry name" value="Isochorismatase"/>
    <property type="match status" value="1"/>
</dbReference>
<dbReference type="InterPro" id="IPR000868">
    <property type="entry name" value="Isochorismatase-like_dom"/>
</dbReference>
<dbReference type="NCBIfam" id="NF008517">
    <property type="entry name" value="PRK11440.1"/>
    <property type="match status" value="1"/>
</dbReference>
<dbReference type="PANTHER" id="PTHR43540:SF7">
    <property type="entry name" value="ISOCHORISMATASE FAMILY PROTEIN YECD"/>
    <property type="match status" value="1"/>
</dbReference>
<comment type="caution">
    <text evidence="3">The sequence shown here is derived from an EMBL/GenBank/DDBJ whole genome shotgun (WGS) entry which is preliminary data.</text>
</comment>
<dbReference type="Proteomes" id="UP000996601">
    <property type="component" value="Unassembled WGS sequence"/>
</dbReference>
<dbReference type="RefSeq" id="WP_256115066.1">
    <property type="nucleotide sequence ID" value="NZ_WHSB02000001.1"/>
</dbReference>
<dbReference type="SUPFAM" id="SSF52499">
    <property type="entry name" value="Isochorismatase-like hydrolases"/>
    <property type="match status" value="1"/>
</dbReference>
<dbReference type="InterPro" id="IPR036380">
    <property type="entry name" value="Isochorismatase-like_sf"/>
</dbReference>
<keyword evidence="1 3" id="KW-0378">Hydrolase</keyword>
<gene>
    <name evidence="3" type="ORF">GB927_002935</name>
</gene>
<feature type="domain" description="Isochorismatase-like" evidence="2">
    <location>
        <begin position="12"/>
        <end position="186"/>
    </location>
</feature>
<dbReference type="InterPro" id="IPR050272">
    <property type="entry name" value="Isochorismatase-like_hydrls"/>
</dbReference>
<evidence type="ECO:0000313" key="4">
    <source>
        <dbReference type="Proteomes" id="UP000996601"/>
    </source>
</evidence>
<accession>A0ABT1R1H1</accession>
<dbReference type="CDD" id="cd00431">
    <property type="entry name" value="cysteine_hydrolases"/>
    <property type="match status" value="1"/>
</dbReference>
<evidence type="ECO:0000259" key="2">
    <source>
        <dbReference type="Pfam" id="PF00857"/>
    </source>
</evidence>
<keyword evidence="4" id="KW-1185">Reference proteome</keyword>
<dbReference type="EMBL" id="WHSB02000001">
    <property type="protein sequence ID" value="MCQ4628976.1"/>
    <property type="molecule type" value="Genomic_DNA"/>
</dbReference>
<organism evidence="3 4">
    <name type="scientific">Shinella lacus</name>
    <dbReference type="NCBI Taxonomy" id="2654216"/>
    <lineage>
        <taxon>Bacteria</taxon>
        <taxon>Pseudomonadati</taxon>
        <taxon>Pseudomonadota</taxon>
        <taxon>Alphaproteobacteria</taxon>
        <taxon>Hyphomicrobiales</taxon>
        <taxon>Rhizobiaceae</taxon>
        <taxon>Shinella</taxon>
    </lineage>
</organism>
<protein>
    <submittedName>
        <fullName evidence="3">Hydrolase</fullName>
    </submittedName>
</protein>
<dbReference type="PANTHER" id="PTHR43540">
    <property type="entry name" value="PEROXYUREIDOACRYLATE/UREIDOACRYLATE AMIDOHYDROLASE-RELATED"/>
    <property type="match status" value="1"/>
</dbReference>
<evidence type="ECO:0000313" key="3">
    <source>
        <dbReference type="EMBL" id="MCQ4628976.1"/>
    </source>
</evidence>
<name>A0ABT1R1H1_9HYPH</name>
<proteinExistence type="predicted"/>
<evidence type="ECO:0000256" key="1">
    <source>
        <dbReference type="ARBA" id="ARBA00022801"/>
    </source>
</evidence>
<dbReference type="Gene3D" id="3.40.50.850">
    <property type="entry name" value="Isochorismatase-like"/>
    <property type="match status" value="1"/>
</dbReference>